<dbReference type="Gene3D" id="1.10.3210.10">
    <property type="entry name" value="Hypothetical protein af1432"/>
    <property type="match status" value="1"/>
</dbReference>
<feature type="domain" description="PAS" evidence="3">
    <location>
        <begin position="391"/>
        <end position="461"/>
    </location>
</feature>
<evidence type="ECO:0000256" key="2">
    <source>
        <dbReference type="SAM" id="Phobius"/>
    </source>
</evidence>
<dbReference type="RefSeq" id="WP_169625595.1">
    <property type="nucleotide sequence ID" value="NZ_JABBNT010000003.1"/>
</dbReference>
<dbReference type="Proteomes" id="UP000539372">
    <property type="component" value="Unassembled WGS sequence"/>
</dbReference>
<dbReference type="Pfam" id="PF08448">
    <property type="entry name" value="PAS_4"/>
    <property type="match status" value="1"/>
</dbReference>
<organism evidence="5 6">
    <name type="scientific">Pacificispira spongiicola</name>
    <dbReference type="NCBI Taxonomy" id="2729598"/>
    <lineage>
        <taxon>Bacteria</taxon>
        <taxon>Pseudomonadati</taxon>
        <taxon>Pseudomonadota</taxon>
        <taxon>Alphaproteobacteria</taxon>
        <taxon>Rhodospirillales</taxon>
        <taxon>Rhodospirillaceae</taxon>
        <taxon>Pacificispira</taxon>
    </lineage>
</organism>
<dbReference type="CDD" id="cd00077">
    <property type="entry name" value="HDc"/>
    <property type="match status" value="1"/>
</dbReference>
<dbReference type="CDD" id="cd00130">
    <property type="entry name" value="PAS"/>
    <property type="match status" value="1"/>
</dbReference>
<dbReference type="SUPFAM" id="SSF109604">
    <property type="entry name" value="HD-domain/PDEase-like"/>
    <property type="match status" value="1"/>
</dbReference>
<name>A0A7Y0E0Z1_9PROT</name>
<dbReference type="PANTHER" id="PTHR43155">
    <property type="entry name" value="CYCLIC DI-GMP PHOSPHODIESTERASE PA4108-RELATED"/>
    <property type="match status" value="1"/>
</dbReference>
<keyword evidence="2" id="KW-0812">Transmembrane</keyword>
<feature type="region of interest" description="Disordered" evidence="1">
    <location>
        <begin position="1"/>
        <end position="22"/>
    </location>
</feature>
<dbReference type="AlphaFoldDB" id="A0A7Y0E0Z1"/>
<dbReference type="InterPro" id="IPR000014">
    <property type="entry name" value="PAS"/>
</dbReference>
<dbReference type="SUPFAM" id="SSF55785">
    <property type="entry name" value="PYP-like sensor domain (PAS domain)"/>
    <property type="match status" value="1"/>
</dbReference>
<dbReference type="GO" id="GO:0008081">
    <property type="term" value="F:phosphoric diester hydrolase activity"/>
    <property type="evidence" value="ECO:0007669"/>
    <property type="project" value="UniProtKB-ARBA"/>
</dbReference>
<dbReference type="Gene3D" id="3.30.450.20">
    <property type="entry name" value="PAS domain"/>
    <property type="match status" value="1"/>
</dbReference>
<dbReference type="PROSITE" id="PS50112">
    <property type="entry name" value="PAS"/>
    <property type="match status" value="1"/>
</dbReference>
<dbReference type="SMART" id="SM00091">
    <property type="entry name" value="PAS"/>
    <property type="match status" value="1"/>
</dbReference>
<keyword evidence="6" id="KW-1185">Reference proteome</keyword>
<feature type="compositionally biased region" description="Basic and acidic residues" evidence="1">
    <location>
        <begin position="9"/>
        <end position="19"/>
    </location>
</feature>
<keyword evidence="2" id="KW-1133">Transmembrane helix</keyword>
<dbReference type="PROSITE" id="PS51832">
    <property type="entry name" value="HD_GYP"/>
    <property type="match status" value="1"/>
</dbReference>
<dbReference type="InterPro" id="IPR035965">
    <property type="entry name" value="PAS-like_dom_sf"/>
</dbReference>
<dbReference type="InterPro" id="IPR037522">
    <property type="entry name" value="HD_GYP_dom"/>
</dbReference>
<feature type="transmembrane region" description="Helical" evidence="2">
    <location>
        <begin position="30"/>
        <end position="53"/>
    </location>
</feature>
<dbReference type="PANTHER" id="PTHR43155:SF2">
    <property type="entry name" value="CYCLIC DI-GMP PHOSPHODIESTERASE PA4108"/>
    <property type="match status" value="1"/>
</dbReference>
<accession>A0A7Y0E0Z1</accession>
<evidence type="ECO:0000313" key="6">
    <source>
        <dbReference type="Proteomes" id="UP000539372"/>
    </source>
</evidence>
<gene>
    <name evidence="5" type="ORF">HH303_12185</name>
</gene>
<evidence type="ECO:0000313" key="5">
    <source>
        <dbReference type="EMBL" id="NMM45242.1"/>
    </source>
</evidence>
<reference evidence="5 6" key="1">
    <citation type="submission" date="2020-04" db="EMBL/GenBank/DDBJ databases">
        <title>Rhodospirillaceae bacterium KN72 isolated from deep sea.</title>
        <authorList>
            <person name="Zhang D.-C."/>
        </authorList>
    </citation>
    <scope>NUCLEOTIDE SEQUENCE [LARGE SCALE GENOMIC DNA]</scope>
    <source>
        <strain evidence="5 6">KN72</strain>
    </source>
</reference>
<feature type="transmembrane region" description="Helical" evidence="2">
    <location>
        <begin position="346"/>
        <end position="368"/>
    </location>
</feature>
<evidence type="ECO:0000259" key="4">
    <source>
        <dbReference type="PROSITE" id="PS51832"/>
    </source>
</evidence>
<feature type="domain" description="HD-GYP" evidence="4">
    <location>
        <begin position="514"/>
        <end position="709"/>
    </location>
</feature>
<keyword evidence="2" id="KW-0472">Membrane</keyword>
<protein>
    <submittedName>
        <fullName evidence="5">PAS domain-containing protein</fullName>
    </submittedName>
</protein>
<dbReference type="InterPro" id="IPR003607">
    <property type="entry name" value="HD/PDEase_dom"/>
</dbReference>
<dbReference type="EMBL" id="JABBNT010000003">
    <property type="protein sequence ID" value="NMM45242.1"/>
    <property type="molecule type" value="Genomic_DNA"/>
</dbReference>
<dbReference type="InterPro" id="IPR013656">
    <property type="entry name" value="PAS_4"/>
</dbReference>
<sequence>MSSTTQDGGKSDGKSDGGTKKSALSPRLKMILTAVGVVIFAAVGIALMLQFAASERDREMRQWQSRMSIVIDSRYTDIDRWLTRQIDDLRGIADNASVQLYLTVFHEAGTDPNAEDAPAELGYLGNLLEVVADRAGFKSETTGPQVSANVQKVGVAGLALVDMDHFVIVSSSGFPPLQGKLRAFLDQAERGVTSISDIFLNESGQPSMAFVVPVYAVQADETPDSQLGYVVGVKEVAGELFPLLEQPGATEQTAETMIVRQSGNTIDYLTPRRDGTGPLKKGLAADTPNLASAWAVRTVGGFATVTDYAGNEVLAISRAFGQVPWTLVYKVDTSEALAESEQRLQLLMVVFGVIIVLVLIGMLALWYYGTSQRATEAANKFEELANRFQGQRNFMHLVTDSQPNSIVILDEDGHYRWFNKTALDLSRMDRKDMFDKHVSAILGPIEGKRIAAWVKEALAKGERLTVTHEMELGNDGPKVYRSDFQPLPAREDFPPGVLMVSQDITESVLEREKREAAMRQLVGTLVSVVDRRDPYSANHSVRVGEVARAVAQEMQVERVLVETAAIAGSLMNLGKITIPEEVLTKQGALTPDEMQLIQQSVLTSADLVKDVDFDGPVYDTLRQLQEHFDGSGTPDHLSGKDIVVTARIGAVANAFVGMVSARAWRAGMSFDKALDILLGDGNKKYDRGVVVALANYLDNRGGRDQWMSFGEPPEDGGDAQA</sequence>
<dbReference type="Pfam" id="PF13487">
    <property type="entry name" value="HD_5"/>
    <property type="match status" value="1"/>
</dbReference>
<evidence type="ECO:0000259" key="3">
    <source>
        <dbReference type="PROSITE" id="PS50112"/>
    </source>
</evidence>
<proteinExistence type="predicted"/>
<comment type="caution">
    <text evidence="5">The sequence shown here is derived from an EMBL/GenBank/DDBJ whole genome shotgun (WGS) entry which is preliminary data.</text>
</comment>
<evidence type="ECO:0000256" key="1">
    <source>
        <dbReference type="SAM" id="MobiDB-lite"/>
    </source>
</evidence>